<dbReference type="EMBL" id="BEYU01000013">
    <property type="protein sequence ID" value="GBG25554.1"/>
    <property type="molecule type" value="Genomic_DNA"/>
</dbReference>
<feature type="compositionally biased region" description="Polar residues" evidence="1">
    <location>
        <begin position="174"/>
        <end position="183"/>
    </location>
</feature>
<evidence type="ECO:0000256" key="1">
    <source>
        <dbReference type="SAM" id="MobiDB-lite"/>
    </source>
</evidence>
<dbReference type="InParanoid" id="A0A2R5GCP9"/>
<dbReference type="Proteomes" id="UP000241890">
    <property type="component" value="Unassembled WGS sequence"/>
</dbReference>
<sequence>MFQAVGDLVTLKWVREHPLVTSTVAAAAAAYSLATFAGGEIASRSPSADAGAAAASAASRKPPARSISWRDECGGKLAQFMDDTPPQEKPSDIVSARTASSVSLADEDGRSEIAGPPSSGAPRRKHRDDNKDANTEDEAEDGDEETKQEIPAAAANVNKSSSGAAGDASKDPLQRSSSPVTRSQSDEFESASASTPGTGSGIALDIEDADADETEDSRSRNESDLSGGSGGEEAPSPQWGWFVSMTPPQQQMYGPQKNARPAKMSNKSVSVNE</sequence>
<accession>A0A2R5GCP9</accession>
<dbReference type="AlphaFoldDB" id="A0A2R5GCP9"/>
<feature type="compositionally biased region" description="Acidic residues" evidence="1">
    <location>
        <begin position="135"/>
        <end position="146"/>
    </location>
</feature>
<evidence type="ECO:0000313" key="2">
    <source>
        <dbReference type="EMBL" id="GBG25554.1"/>
    </source>
</evidence>
<evidence type="ECO:0000313" key="3">
    <source>
        <dbReference type="Proteomes" id="UP000241890"/>
    </source>
</evidence>
<feature type="compositionally biased region" description="Acidic residues" evidence="1">
    <location>
        <begin position="205"/>
        <end position="215"/>
    </location>
</feature>
<feature type="compositionally biased region" description="Low complexity" evidence="1">
    <location>
        <begin position="190"/>
        <end position="204"/>
    </location>
</feature>
<protein>
    <submittedName>
        <fullName evidence="2">Uncharacterized protein</fullName>
    </submittedName>
</protein>
<gene>
    <name evidence="2" type="ORF">FCC1311_017732</name>
</gene>
<organism evidence="2 3">
    <name type="scientific">Hondaea fermentalgiana</name>
    <dbReference type="NCBI Taxonomy" id="2315210"/>
    <lineage>
        <taxon>Eukaryota</taxon>
        <taxon>Sar</taxon>
        <taxon>Stramenopiles</taxon>
        <taxon>Bigyra</taxon>
        <taxon>Labyrinthulomycetes</taxon>
        <taxon>Thraustochytrida</taxon>
        <taxon>Thraustochytriidae</taxon>
        <taxon>Hondaea</taxon>
    </lineage>
</organism>
<reference evidence="2 3" key="1">
    <citation type="submission" date="2017-12" db="EMBL/GenBank/DDBJ databases">
        <title>Sequencing, de novo assembly and annotation of complete genome of a new Thraustochytrid species, strain FCC1311.</title>
        <authorList>
            <person name="Sedici K."/>
            <person name="Godart F."/>
            <person name="Aiese Cigliano R."/>
            <person name="Sanseverino W."/>
            <person name="Barakat M."/>
            <person name="Ortet P."/>
            <person name="Marechal E."/>
            <person name="Cagnac O."/>
            <person name="Amato A."/>
        </authorList>
    </citation>
    <scope>NUCLEOTIDE SEQUENCE [LARGE SCALE GENOMIC DNA]</scope>
</reference>
<comment type="caution">
    <text evidence="2">The sequence shown here is derived from an EMBL/GenBank/DDBJ whole genome shotgun (WGS) entry which is preliminary data.</text>
</comment>
<feature type="compositionally biased region" description="Low complexity" evidence="1">
    <location>
        <begin position="43"/>
        <end position="67"/>
    </location>
</feature>
<keyword evidence="3" id="KW-1185">Reference proteome</keyword>
<feature type="region of interest" description="Disordered" evidence="1">
    <location>
        <begin position="43"/>
        <end position="273"/>
    </location>
</feature>
<name>A0A2R5GCP9_9STRA</name>
<proteinExistence type="predicted"/>